<proteinExistence type="predicted"/>
<dbReference type="PROSITE" id="PS50110">
    <property type="entry name" value="RESPONSE_REGULATORY"/>
    <property type="match status" value="1"/>
</dbReference>
<dbReference type="PANTHER" id="PTHR44520">
    <property type="entry name" value="RESPONSE REGULATOR RCP1-RELATED"/>
    <property type="match status" value="1"/>
</dbReference>
<evidence type="ECO:0000313" key="4">
    <source>
        <dbReference type="Proteomes" id="UP000190897"/>
    </source>
</evidence>
<dbReference type="Pfam" id="PF00072">
    <property type="entry name" value="Response_reg"/>
    <property type="match status" value="1"/>
</dbReference>
<dbReference type="RefSeq" id="WP_082218152.1">
    <property type="nucleotide sequence ID" value="NZ_FUZA01000023.1"/>
</dbReference>
<evidence type="ECO:0000256" key="1">
    <source>
        <dbReference type="PROSITE-ProRule" id="PRU00169"/>
    </source>
</evidence>
<dbReference type="Gene3D" id="3.40.50.2300">
    <property type="match status" value="1"/>
</dbReference>
<evidence type="ECO:0000259" key="2">
    <source>
        <dbReference type="PROSITE" id="PS50110"/>
    </source>
</evidence>
<accession>A0A1T5HJX3</accession>
<dbReference type="Proteomes" id="UP000190897">
    <property type="component" value="Unassembled WGS sequence"/>
</dbReference>
<dbReference type="STRING" id="651661.SAMN05660293_05744"/>
<reference evidence="4" key="1">
    <citation type="submission" date="2017-02" db="EMBL/GenBank/DDBJ databases">
        <authorList>
            <person name="Varghese N."/>
            <person name="Submissions S."/>
        </authorList>
    </citation>
    <scope>NUCLEOTIDE SEQUENCE [LARGE SCALE GENOMIC DNA]</scope>
    <source>
        <strain evidence="4">DSM 22270</strain>
    </source>
</reference>
<dbReference type="PANTHER" id="PTHR44520:SF2">
    <property type="entry name" value="RESPONSE REGULATOR RCP1"/>
    <property type="match status" value="1"/>
</dbReference>
<organism evidence="3 4">
    <name type="scientific">Dyadobacter psychrophilus</name>
    <dbReference type="NCBI Taxonomy" id="651661"/>
    <lineage>
        <taxon>Bacteria</taxon>
        <taxon>Pseudomonadati</taxon>
        <taxon>Bacteroidota</taxon>
        <taxon>Cytophagia</taxon>
        <taxon>Cytophagales</taxon>
        <taxon>Spirosomataceae</taxon>
        <taxon>Dyadobacter</taxon>
    </lineage>
</organism>
<dbReference type="GO" id="GO:0000160">
    <property type="term" value="P:phosphorelay signal transduction system"/>
    <property type="evidence" value="ECO:0007669"/>
    <property type="project" value="InterPro"/>
</dbReference>
<dbReference type="InterPro" id="IPR052893">
    <property type="entry name" value="TCS_response_regulator"/>
</dbReference>
<dbReference type="InterPro" id="IPR011006">
    <property type="entry name" value="CheY-like_superfamily"/>
</dbReference>
<dbReference type="SUPFAM" id="SSF52172">
    <property type="entry name" value="CheY-like"/>
    <property type="match status" value="1"/>
</dbReference>
<name>A0A1T5HJX3_9BACT</name>
<dbReference type="AlphaFoldDB" id="A0A1T5HJX3"/>
<evidence type="ECO:0000313" key="3">
    <source>
        <dbReference type="EMBL" id="SKC20919.1"/>
    </source>
</evidence>
<dbReference type="InterPro" id="IPR001789">
    <property type="entry name" value="Sig_transdc_resp-reg_receiver"/>
</dbReference>
<protein>
    <submittedName>
        <fullName evidence="3">Response regulator receiver domain-containing protein</fullName>
    </submittedName>
</protein>
<gene>
    <name evidence="3" type="ORF">SAMN05660293_05744</name>
</gene>
<feature type="domain" description="Response regulatory" evidence="2">
    <location>
        <begin position="5"/>
        <end position="126"/>
    </location>
</feature>
<dbReference type="OrthoDB" id="673307at2"/>
<keyword evidence="1" id="KW-0597">Phosphoprotein</keyword>
<sequence length="151" mass="17415">MKQYKIVIVENDEDERFFIKLALEEFKHFQILGEFVNGDTLFEWLEKNRQRLPDIILSDLNMPGKNGYDILTFINSEPELERIPVIITSTSPVIAVREKCLAMGAIEYMVKPEIFTDYCMYPIFQTAICCCISFFSSNSFHSKGVILPSPS</sequence>
<dbReference type="EMBL" id="FUZA01000023">
    <property type="protein sequence ID" value="SKC20919.1"/>
    <property type="molecule type" value="Genomic_DNA"/>
</dbReference>
<keyword evidence="4" id="KW-1185">Reference proteome</keyword>
<feature type="modified residue" description="4-aspartylphosphate" evidence="1">
    <location>
        <position position="59"/>
    </location>
</feature>
<dbReference type="SMART" id="SM00448">
    <property type="entry name" value="REC"/>
    <property type="match status" value="1"/>
</dbReference>